<evidence type="ECO:0000313" key="2">
    <source>
        <dbReference type="Proteomes" id="UP000034595"/>
    </source>
</evidence>
<evidence type="ECO:0008006" key="3">
    <source>
        <dbReference type="Google" id="ProtNLM"/>
    </source>
</evidence>
<accession>A0A0G1NAI8</accession>
<sequence>MKILIATGLEKSDIGGPFQYAHNLKAEFEKLGNKVKVAKYGSIEGTFLGIWPHAVWADKILALDTFSVGVPAVLAGKLLGKKTIVRVGGDFLWSAYVNRTGVSITLPEFYKSMPALNTKEKIIFHLYRWAIRNAGFLAFNTEWQRSIWEKTYDISYVKSGVVRNFIPARHKIGESANPDSGKNFLWAGRVIPEKNPGMLRSLGVDIVTGEAHARVLEKIKNSYAVTSLAFTDICPNFVIEGISFGKPFVMTRETGLDEIFPKGGIFVDPLDEKQIKEAMQSLRDENTYNKYTDGIKSLNLSHSWARMAEEFLSIWKKI</sequence>
<organism evidence="1 2">
    <name type="scientific">Candidatus Azambacteria bacterium GW2011_GWA1_44_9</name>
    <dbReference type="NCBI Taxonomy" id="1618610"/>
    <lineage>
        <taxon>Bacteria</taxon>
        <taxon>Candidatus Azamiibacteriota</taxon>
    </lineage>
</organism>
<reference evidence="1 2" key="1">
    <citation type="journal article" date="2015" name="Nature">
        <title>rRNA introns, odd ribosomes, and small enigmatic genomes across a large radiation of phyla.</title>
        <authorList>
            <person name="Brown C.T."/>
            <person name="Hug L.A."/>
            <person name="Thomas B.C."/>
            <person name="Sharon I."/>
            <person name="Castelle C.J."/>
            <person name="Singh A."/>
            <person name="Wilkins M.J."/>
            <person name="Williams K.H."/>
            <person name="Banfield J.F."/>
        </authorList>
    </citation>
    <scope>NUCLEOTIDE SEQUENCE [LARGE SCALE GENOMIC DNA]</scope>
</reference>
<dbReference type="Proteomes" id="UP000034595">
    <property type="component" value="Unassembled WGS sequence"/>
</dbReference>
<dbReference type="Gene3D" id="3.40.50.2000">
    <property type="entry name" value="Glycogen Phosphorylase B"/>
    <property type="match status" value="1"/>
</dbReference>
<comment type="caution">
    <text evidence="1">The sequence shown here is derived from an EMBL/GenBank/DDBJ whole genome shotgun (WGS) entry which is preliminary data.</text>
</comment>
<evidence type="ECO:0000313" key="1">
    <source>
        <dbReference type="EMBL" id="KKT81204.1"/>
    </source>
</evidence>
<name>A0A0G1NAI8_9BACT</name>
<dbReference type="SUPFAM" id="SSF53756">
    <property type="entry name" value="UDP-Glycosyltransferase/glycogen phosphorylase"/>
    <property type="match status" value="1"/>
</dbReference>
<proteinExistence type="predicted"/>
<dbReference type="EMBL" id="LCJQ01000014">
    <property type="protein sequence ID" value="KKT81204.1"/>
    <property type="molecule type" value="Genomic_DNA"/>
</dbReference>
<gene>
    <name evidence="1" type="ORF">UW78_C0014G0009</name>
</gene>
<dbReference type="AlphaFoldDB" id="A0A0G1NAI8"/>
<protein>
    <recommendedName>
        <fullName evidence="3">Glycosyltransferase</fullName>
    </recommendedName>
</protein>